<evidence type="ECO:0000313" key="1">
    <source>
        <dbReference type="EMBL" id="EKC29348.1"/>
    </source>
</evidence>
<dbReference type="HOGENOM" id="CLU_1588096_0_0_1"/>
<proteinExistence type="predicted"/>
<sequence>MLQSLCDILRALFSPPYIMLFIAINSTIINMETQVFTSKPTFPVTIDNDAAMDTDVEMVDGEEQTHRLRLQLAATEHKFRRACEQIVLLNYKLSGMQARYDIAKERNLRTFRYTYRLQLAVIEGAKNVYHDYAVTQAERMRSLQMEIFGEIPDHSDGDDRDIEEVDQV</sequence>
<name>K1Q601_MAGGI</name>
<gene>
    <name evidence="1" type="ORF">CGI_10010428</name>
</gene>
<protein>
    <submittedName>
        <fullName evidence="1">Uncharacterized protein</fullName>
    </submittedName>
</protein>
<dbReference type="InParanoid" id="K1Q601"/>
<accession>K1Q601</accession>
<dbReference type="EMBL" id="JH816693">
    <property type="protein sequence ID" value="EKC29348.1"/>
    <property type="molecule type" value="Genomic_DNA"/>
</dbReference>
<dbReference type="AlphaFoldDB" id="K1Q601"/>
<organism evidence="1">
    <name type="scientific">Magallana gigas</name>
    <name type="common">Pacific oyster</name>
    <name type="synonym">Crassostrea gigas</name>
    <dbReference type="NCBI Taxonomy" id="29159"/>
    <lineage>
        <taxon>Eukaryota</taxon>
        <taxon>Metazoa</taxon>
        <taxon>Spiralia</taxon>
        <taxon>Lophotrochozoa</taxon>
        <taxon>Mollusca</taxon>
        <taxon>Bivalvia</taxon>
        <taxon>Autobranchia</taxon>
        <taxon>Pteriomorphia</taxon>
        <taxon>Ostreida</taxon>
        <taxon>Ostreoidea</taxon>
        <taxon>Ostreidae</taxon>
        <taxon>Magallana</taxon>
    </lineage>
</organism>
<reference evidence="1" key="1">
    <citation type="journal article" date="2012" name="Nature">
        <title>The oyster genome reveals stress adaptation and complexity of shell formation.</title>
        <authorList>
            <person name="Zhang G."/>
            <person name="Fang X."/>
            <person name="Guo X."/>
            <person name="Li L."/>
            <person name="Luo R."/>
            <person name="Xu F."/>
            <person name="Yang P."/>
            <person name="Zhang L."/>
            <person name="Wang X."/>
            <person name="Qi H."/>
            <person name="Xiong Z."/>
            <person name="Que H."/>
            <person name="Xie Y."/>
            <person name="Holland P.W."/>
            <person name="Paps J."/>
            <person name="Zhu Y."/>
            <person name="Wu F."/>
            <person name="Chen Y."/>
            <person name="Wang J."/>
            <person name="Peng C."/>
            <person name="Meng J."/>
            <person name="Yang L."/>
            <person name="Liu J."/>
            <person name="Wen B."/>
            <person name="Zhang N."/>
            <person name="Huang Z."/>
            <person name="Zhu Q."/>
            <person name="Feng Y."/>
            <person name="Mount A."/>
            <person name="Hedgecock D."/>
            <person name="Xu Z."/>
            <person name="Liu Y."/>
            <person name="Domazet-Loso T."/>
            <person name="Du Y."/>
            <person name="Sun X."/>
            <person name="Zhang S."/>
            <person name="Liu B."/>
            <person name="Cheng P."/>
            <person name="Jiang X."/>
            <person name="Li J."/>
            <person name="Fan D."/>
            <person name="Wang W."/>
            <person name="Fu W."/>
            <person name="Wang T."/>
            <person name="Wang B."/>
            <person name="Zhang J."/>
            <person name="Peng Z."/>
            <person name="Li Y."/>
            <person name="Li N."/>
            <person name="Wang J."/>
            <person name="Chen M."/>
            <person name="He Y."/>
            <person name="Tan F."/>
            <person name="Song X."/>
            <person name="Zheng Q."/>
            <person name="Huang R."/>
            <person name="Yang H."/>
            <person name="Du X."/>
            <person name="Chen L."/>
            <person name="Yang M."/>
            <person name="Gaffney P.M."/>
            <person name="Wang S."/>
            <person name="Luo L."/>
            <person name="She Z."/>
            <person name="Ming Y."/>
            <person name="Huang W."/>
            <person name="Zhang S."/>
            <person name="Huang B."/>
            <person name="Zhang Y."/>
            <person name="Qu T."/>
            <person name="Ni P."/>
            <person name="Miao G."/>
            <person name="Wang J."/>
            <person name="Wang Q."/>
            <person name="Steinberg C.E."/>
            <person name="Wang H."/>
            <person name="Li N."/>
            <person name="Qian L."/>
            <person name="Zhang G."/>
            <person name="Li Y."/>
            <person name="Yang H."/>
            <person name="Liu X."/>
            <person name="Wang J."/>
            <person name="Yin Y."/>
            <person name="Wang J."/>
        </authorList>
    </citation>
    <scope>NUCLEOTIDE SEQUENCE [LARGE SCALE GENOMIC DNA]</scope>
    <source>
        <strain evidence="1">05x7-T-G4-1.051#20</strain>
    </source>
</reference>